<dbReference type="PANTHER" id="PTHR33420">
    <property type="entry name" value="FIMBRIAL SUBUNIT ELFA-RELATED"/>
    <property type="match status" value="1"/>
</dbReference>
<gene>
    <name evidence="7" type="ORF">M0K77_003637</name>
    <name evidence="6" type="ORF">M0K77_RS18185</name>
</gene>
<comment type="subcellular location">
    <subcellularLocation>
        <location evidence="1">Fimbrium</location>
    </subcellularLocation>
</comment>
<dbReference type="Gene3D" id="2.60.40.1090">
    <property type="entry name" value="Fimbrial-type adhesion domain"/>
    <property type="match status" value="1"/>
</dbReference>
<comment type="caution">
    <text evidence="6">The sequence shown here is derived from an EMBL/GenBank/DDBJ whole genome shotgun (WGS) entry which is preliminary data.</text>
</comment>
<evidence type="ECO:0000256" key="5">
    <source>
        <dbReference type="SAM" id="SignalP"/>
    </source>
</evidence>
<dbReference type="GO" id="GO:0043709">
    <property type="term" value="P:cell adhesion involved in single-species biofilm formation"/>
    <property type="evidence" value="ECO:0007669"/>
    <property type="project" value="TreeGrafter"/>
</dbReference>
<organism evidence="6">
    <name type="scientific">Providencia rettgeri</name>
    <dbReference type="NCBI Taxonomy" id="587"/>
    <lineage>
        <taxon>Bacteria</taxon>
        <taxon>Pseudomonadati</taxon>
        <taxon>Pseudomonadota</taxon>
        <taxon>Gammaproteobacteria</taxon>
        <taxon>Enterobacterales</taxon>
        <taxon>Morganellaceae</taxon>
        <taxon>Providencia</taxon>
    </lineage>
</organism>
<sequence>MKKIYLLWITLFANYTSAYIENIESNDFRGEAFLKGNIVSSPCSIGTDSQYQYIDYNSASTNTTNTDEKKTETRKPFNIKLNDCISKFNNNKGMNIKFFAPQDSRMDAIKLSGPKTGVLLYIYDEKNNLLSPNKSYSISNSSIYFDEKTKTSFLKYETEINTLDNEAEPGDYFTIIKFNITYD</sequence>
<dbReference type="EMBL" id="ABEXCJ050000008">
    <property type="protein sequence ID" value="EMR4591281.1"/>
    <property type="molecule type" value="Genomic_DNA"/>
</dbReference>
<dbReference type="GO" id="GO:0009289">
    <property type="term" value="C:pilus"/>
    <property type="evidence" value="ECO:0007669"/>
    <property type="project" value="UniProtKB-SubCell"/>
</dbReference>
<evidence type="ECO:0000256" key="3">
    <source>
        <dbReference type="ARBA" id="ARBA00022729"/>
    </source>
</evidence>
<dbReference type="AlphaFoldDB" id="A0AAD2ZJQ5"/>
<name>A0AAD2ZJQ5_PRORE</name>
<accession>A0AAD2ZJQ5</accession>
<keyword evidence="3 5" id="KW-0732">Signal</keyword>
<proteinExistence type="inferred from homology"/>
<evidence type="ECO:0000256" key="1">
    <source>
        <dbReference type="ARBA" id="ARBA00004561"/>
    </source>
</evidence>
<reference evidence="6" key="1">
    <citation type="submission" date="2023-10" db="EMBL/GenBank/DDBJ databases">
        <authorList>
            <consortium name="Clinical and Environmental Microbiology Branch: Whole genome sequencing antimicrobial resistance pathogens in the healthcare setting"/>
        </authorList>
    </citation>
    <scope>NUCLEOTIDE SEQUENCE</scope>
    <source>
        <strain evidence="6">2020QW-00022</strain>
    </source>
</reference>
<feature type="signal peptide" evidence="5">
    <location>
        <begin position="1"/>
        <end position="18"/>
    </location>
</feature>
<protein>
    <submittedName>
        <fullName evidence="6">Type 1 fimbrial protein</fullName>
    </submittedName>
</protein>
<evidence type="ECO:0000256" key="4">
    <source>
        <dbReference type="ARBA" id="ARBA00023263"/>
    </source>
</evidence>
<dbReference type="PANTHER" id="PTHR33420:SF3">
    <property type="entry name" value="FIMBRIAL SUBUNIT ELFA"/>
    <property type="match status" value="1"/>
</dbReference>
<dbReference type="InterPro" id="IPR036937">
    <property type="entry name" value="Adhesion_dom_fimbrial_sf"/>
</dbReference>
<evidence type="ECO:0000256" key="2">
    <source>
        <dbReference type="ARBA" id="ARBA00006671"/>
    </source>
</evidence>
<evidence type="ECO:0000313" key="6">
    <source>
        <dbReference type="EMBL" id="ELR5219094.1"/>
    </source>
</evidence>
<dbReference type="InterPro" id="IPR050263">
    <property type="entry name" value="Bact_Fimbrial_Adh_Pro"/>
</dbReference>
<dbReference type="SUPFAM" id="SSF49401">
    <property type="entry name" value="Bacterial adhesins"/>
    <property type="match status" value="1"/>
</dbReference>
<dbReference type="InterPro" id="IPR008966">
    <property type="entry name" value="Adhesion_dom_sf"/>
</dbReference>
<feature type="chain" id="PRO_5042107173" evidence="5">
    <location>
        <begin position="19"/>
        <end position="183"/>
    </location>
</feature>
<comment type="similarity">
    <text evidence="2">Belongs to the fimbrial protein family.</text>
</comment>
<evidence type="ECO:0000313" key="7">
    <source>
        <dbReference type="EMBL" id="EMR4591281.1"/>
    </source>
</evidence>
<dbReference type="EMBL" id="ABEXCJ040000008">
    <property type="protein sequence ID" value="ELR5219094.1"/>
    <property type="molecule type" value="Genomic_DNA"/>
</dbReference>
<keyword evidence="4" id="KW-0281">Fimbrium</keyword>